<gene>
    <name evidence="1" type="ORF">COA08_24525</name>
</gene>
<accession>A0A2B8T2F4</accession>
<dbReference type="Gene3D" id="3.80.10.10">
    <property type="entry name" value="Ribonuclease Inhibitor"/>
    <property type="match status" value="1"/>
</dbReference>
<dbReference type="EMBL" id="NUJQ01000041">
    <property type="protein sequence ID" value="PGQ06113.1"/>
    <property type="molecule type" value="Genomic_DNA"/>
</dbReference>
<evidence type="ECO:0008006" key="3">
    <source>
        <dbReference type="Google" id="ProtNLM"/>
    </source>
</evidence>
<dbReference type="Proteomes" id="UP000221438">
    <property type="component" value="Unassembled WGS sequence"/>
</dbReference>
<comment type="caution">
    <text evidence="1">The sequence shown here is derived from an EMBL/GenBank/DDBJ whole genome shotgun (WGS) entry which is preliminary data.</text>
</comment>
<dbReference type="InterPro" id="IPR032675">
    <property type="entry name" value="LRR_dom_sf"/>
</dbReference>
<reference evidence="1 2" key="1">
    <citation type="submission" date="2017-09" db="EMBL/GenBank/DDBJ databases">
        <title>Large-scale bioinformatics analysis of Bacillus genomes uncovers conserved roles of natural products in bacterial physiology.</title>
        <authorList>
            <consortium name="Agbiome Team Llc"/>
            <person name="Bleich R.M."/>
            <person name="Grubbs K.J."/>
            <person name="Santa Maria K.C."/>
            <person name="Allen S.E."/>
            <person name="Farag S."/>
            <person name="Shank E.A."/>
            <person name="Bowers A."/>
        </authorList>
    </citation>
    <scope>NUCLEOTIDE SEQUENCE [LARGE SCALE GENOMIC DNA]</scope>
    <source>
        <strain evidence="1 2">AFS046104</strain>
    </source>
</reference>
<proteinExistence type="predicted"/>
<evidence type="ECO:0000313" key="2">
    <source>
        <dbReference type="Proteomes" id="UP000221438"/>
    </source>
</evidence>
<dbReference type="AlphaFoldDB" id="A0A2B8T2F4"/>
<dbReference type="RefSeq" id="WP_097829965.1">
    <property type="nucleotide sequence ID" value="NZ_NTUE01000007.1"/>
</dbReference>
<name>A0A2B8T2F4_BACCE</name>
<evidence type="ECO:0000313" key="1">
    <source>
        <dbReference type="EMBL" id="PGQ06113.1"/>
    </source>
</evidence>
<protein>
    <recommendedName>
        <fullName evidence="3">Leucine-rich repeat domain-containing protein</fullName>
    </recommendedName>
</protein>
<dbReference type="SUPFAM" id="SSF52058">
    <property type="entry name" value="L domain-like"/>
    <property type="match status" value="1"/>
</dbReference>
<organism evidence="1 2">
    <name type="scientific">Bacillus cereus</name>
    <dbReference type="NCBI Taxonomy" id="1396"/>
    <lineage>
        <taxon>Bacteria</taxon>
        <taxon>Bacillati</taxon>
        <taxon>Bacillota</taxon>
        <taxon>Bacilli</taxon>
        <taxon>Bacillales</taxon>
        <taxon>Bacillaceae</taxon>
        <taxon>Bacillus</taxon>
        <taxon>Bacillus cereus group</taxon>
    </lineage>
</organism>
<sequence>MNLKYKNGFYVREDEHGETVLVSQKNLGECIEYINMFNISGVQISDIYYELEDINFLSECENITHLMLDNMFLKDVSSIYNLNKLQDISVMDSNFKLELNKLTNLESLVMYCDKKVTGLEELTNLKSLSLWKYIPKNRDLNELKHLRNLEDIRITQSRIDSINGIENFRNLKSLQLYYLRTLKTIEHLKYGSRKLLNLEMEACKNIEDFSVIQCLESLEVLHLFNCGDIPTISCIQTLDHLNRFSFWGSNVVDGDVSFCEGIEFVSFTDKKHYSHKNKEFNDI</sequence>